<feature type="compositionally biased region" description="Low complexity" evidence="1">
    <location>
        <begin position="93"/>
        <end position="107"/>
    </location>
</feature>
<evidence type="ECO:0000313" key="3">
    <source>
        <dbReference type="Proteomes" id="UP001597114"/>
    </source>
</evidence>
<gene>
    <name evidence="2" type="ORF">ACFSJD_33265</name>
</gene>
<protein>
    <submittedName>
        <fullName evidence="2">Carboxypeptidase regulatory-like domain-containing protein</fullName>
    </submittedName>
</protein>
<dbReference type="Proteomes" id="UP001597114">
    <property type="component" value="Unassembled WGS sequence"/>
</dbReference>
<name>A0ABW4F674_9PSEU</name>
<feature type="compositionally biased region" description="Polar residues" evidence="1">
    <location>
        <begin position="171"/>
        <end position="185"/>
    </location>
</feature>
<evidence type="ECO:0000313" key="2">
    <source>
        <dbReference type="EMBL" id="MFD1522407.1"/>
    </source>
</evidence>
<proteinExistence type="predicted"/>
<sequence length="627" mass="62500">MSTLGLIAVAIAAVIVGLVLLRRGRPAAKDRPKTVADLVKLRAESPETAVPAAVGAGTGGREAPSAGSATVLPVMNMSAPVAPPHMPPPVAPPTGDTGSAAAAGAAAPEPPAPTVDVPQQARSTEEPSTGLVPTVDDTPWGRAARMVSGGGEPGAWRAPESVEIVPLRLLSPQTPTDRSSGTRSQDWAGWKDWADVDAEEDARAEPAQPMPDPRFGTAAAGTDSRKETPGGSDQNGADTGASAAGSPTAESSGAGPATAESSEPSASERSAESFGAGSPDDGSASAGSAAPESSESPVGGSSAEPSGPGPAAARPGTAQSSRVAPVAESSASAAGSAVAGLATADPAGRPAAEPQAPRNPVPPTAVISAERPAASGVAAEHTDRTATSRSRQSADERAAEQAAADLALLRTFGYADPSLRPDSAPVVSLMSQQDPTPEPVPGAEQPVRFRAMRRGGIPAEGVAVMLLDDKGRTVAEDKAGPDGRGEVLAPAPGGYVLVCTARGHQPGAAAITVADAPIEAEVLLVRSASLYGTVHGEDGPIAGARVTLVQDGEIVDVADTDENGSYRIGDIAAGEYGLSVVAAGCEPIAVLLEVPDEADLRHDVELEPAGAQAPYSPDDDEFAIGQL</sequence>
<evidence type="ECO:0000256" key="1">
    <source>
        <dbReference type="SAM" id="MobiDB-lite"/>
    </source>
</evidence>
<comment type="caution">
    <text evidence="2">The sequence shown here is derived from an EMBL/GenBank/DDBJ whole genome shotgun (WGS) entry which is preliminary data.</text>
</comment>
<feature type="compositionally biased region" description="Basic and acidic residues" evidence="1">
    <location>
        <begin position="380"/>
        <end position="399"/>
    </location>
</feature>
<dbReference type="RefSeq" id="WP_344723770.1">
    <property type="nucleotide sequence ID" value="NZ_BAAAUS010000023.1"/>
</dbReference>
<dbReference type="Gene3D" id="2.60.40.10">
    <property type="entry name" value="Immunoglobulins"/>
    <property type="match status" value="1"/>
</dbReference>
<feature type="region of interest" description="Disordered" evidence="1">
    <location>
        <begin position="83"/>
        <end position="399"/>
    </location>
</feature>
<dbReference type="EMBL" id="JBHUCO010000045">
    <property type="protein sequence ID" value="MFD1522407.1"/>
    <property type="molecule type" value="Genomic_DNA"/>
</dbReference>
<accession>A0ABW4F674</accession>
<dbReference type="Pfam" id="PF13620">
    <property type="entry name" value="CarboxypepD_reg"/>
    <property type="match status" value="1"/>
</dbReference>
<dbReference type="SUPFAM" id="SSF49478">
    <property type="entry name" value="Cna protein B-type domain"/>
    <property type="match status" value="1"/>
</dbReference>
<dbReference type="InterPro" id="IPR013783">
    <property type="entry name" value="Ig-like_fold"/>
</dbReference>
<organism evidence="2 3">
    <name type="scientific">Pseudonocardia yunnanensis</name>
    <dbReference type="NCBI Taxonomy" id="58107"/>
    <lineage>
        <taxon>Bacteria</taxon>
        <taxon>Bacillati</taxon>
        <taxon>Actinomycetota</taxon>
        <taxon>Actinomycetes</taxon>
        <taxon>Pseudonocardiales</taxon>
        <taxon>Pseudonocardiaceae</taxon>
        <taxon>Pseudonocardia</taxon>
    </lineage>
</organism>
<feature type="compositionally biased region" description="Low complexity" evidence="1">
    <location>
        <begin position="257"/>
        <end position="344"/>
    </location>
</feature>
<reference evidence="3" key="1">
    <citation type="journal article" date="2019" name="Int. J. Syst. Evol. Microbiol.">
        <title>The Global Catalogue of Microorganisms (GCM) 10K type strain sequencing project: providing services to taxonomists for standard genome sequencing and annotation.</title>
        <authorList>
            <consortium name="The Broad Institute Genomics Platform"/>
            <consortium name="The Broad Institute Genome Sequencing Center for Infectious Disease"/>
            <person name="Wu L."/>
            <person name="Ma J."/>
        </authorList>
    </citation>
    <scope>NUCLEOTIDE SEQUENCE [LARGE SCALE GENOMIC DNA]</scope>
    <source>
        <strain evidence="3">CCM 7043</strain>
    </source>
</reference>
<feature type="region of interest" description="Disordered" evidence="1">
    <location>
        <begin position="423"/>
        <end position="443"/>
    </location>
</feature>
<feature type="compositionally biased region" description="Pro residues" evidence="1">
    <location>
        <begin position="83"/>
        <end position="92"/>
    </location>
</feature>
<keyword evidence="3" id="KW-1185">Reference proteome</keyword>